<dbReference type="AlphaFoldDB" id="A0A1H8HDS4"/>
<feature type="transmembrane region" description="Helical" evidence="2">
    <location>
        <begin position="206"/>
        <end position="234"/>
    </location>
</feature>
<evidence type="ECO:0000256" key="1">
    <source>
        <dbReference type="SAM" id="MobiDB-lite"/>
    </source>
</evidence>
<protein>
    <submittedName>
        <fullName evidence="5">Septum formation</fullName>
    </submittedName>
</protein>
<gene>
    <name evidence="5" type="ORF">SAMN05216267_1006196</name>
</gene>
<accession>A0A1H8HDS4</accession>
<dbReference type="Pfam" id="PF13845">
    <property type="entry name" value="Septum_form"/>
    <property type="match status" value="1"/>
</dbReference>
<keyword evidence="6" id="KW-1185">Reference proteome</keyword>
<evidence type="ECO:0000259" key="3">
    <source>
        <dbReference type="Pfam" id="PF13828"/>
    </source>
</evidence>
<dbReference type="Pfam" id="PF13828">
    <property type="entry name" value="DUF4190"/>
    <property type="match status" value="1"/>
</dbReference>
<dbReference type="RefSeq" id="WP_075016516.1">
    <property type="nucleotide sequence ID" value="NZ_FODD01000006.1"/>
</dbReference>
<evidence type="ECO:0000313" key="5">
    <source>
        <dbReference type="EMBL" id="SEN54432.1"/>
    </source>
</evidence>
<evidence type="ECO:0000256" key="2">
    <source>
        <dbReference type="SAM" id="Phobius"/>
    </source>
</evidence>
<feature type="domain" description="Septum formation-related" evidence="4">
    <location>
        <begin position="266"/>
        <end position="350"/>
    </location>
</feature>
<dbReference type="EMBL" id="FODD01000006">
    <property type="protein sequence ID" value="SEN54432.1"/>
    <property type="molecule type" value="Genomic_DNA"/>
</dbReference>
<feature type="compositionally biased region" description="Low complexity" evidence="1">
    <location>
        <begin position="32"/>
        <end position="63"/>
    </location>
</feature>
<feature type="transmembrane region" description="Helical" evidence="2">
    <location>
        <begin position="168"/>
        <end position="194"/>
    </location>
</feature>
<sequence>MDIPPPPPPTPSPEDAPPPGAVPTQADGPSYADAVPAPAAAPFDAAATTDEAATGADAPATAQPAPPGAFGSDAPPPVPPVPGGTDAPPPVPPAPGAPLPPFPHPGQQPPFGGAPGWGQPQGPHPYGQQPYGAGPYPGGNPYGPVGGPYGYPGQGGWYHPVEQGTNGLAIAALVVSLTAWCVPFLGIVFGVISLRQIRRTGQRGRGMAIAGIIINAIGTVVMALTVTLAVIGALDDGNTKVQDLRAGQCFNTVGTSLSDYGDAGTRSTSVDVVPCGDEHDAEAYAVFTVDPSLGPDYPGEDRIATVADEKCASESDAYLGDATLPDGLDIYYYLPPREGWDRGDRAVTCFFGSMDGRVTGSARTGGDSSGVGV</sequence>
<evidence type="ECO:0000259" key="4">
    <source>
        <dbReference type="Pfam" id="PF13845"/>
    </source>
</evidence>
<feature type="domain" description="DUF4190" evidence="3">
    <location>
        <begin position="168"/>
        <end position="224"/>
    </location>
</feature>
<feature type="compositionally biased region" description="Low complexity" evidence="1">
    <location>
        <begin position="117"/>
        <end position="134"/>
    </location>
</feature>
<feature type="region of interest" description="Disordered" evidence="1">
    <location>
        <begin position="1"/>
        <end position="139"/>
    </location>
</feature>
<dbReference type="InterPro" id="IPR025241">
    <property type="entry name" value="DUF4190"/>
</dbReference>
<reference evidence="5 6" key="1">
    <citation type="submission" date="2016-10" db="EMBL/GenBank/DDBJ databases">
        <authorList>
            <person name="de Groot N.N."/>
        </authorList>
    </citation>
    <scope>NUCLEOTIDE SEQUENCE [LARGE SCALE GENOMIC DNA]</scope>
    <source>
        <strain evidence="5 6">CGMCC 4.2026</strain>
    </source>
</reference>
<proteinExistence type="predicted"/>
<dbReference type="OrthoDB" id="3628931at2"/>
<name>A0A1H8HDS4_9ACTN</name>
<dbReference type="InterPro" id="IPR026004">
    <property type="entry name" value="Septum_form"/>
</dbReference>
<evidence type="ECO:0000313" key="6">
    <source>
        <dbReference type="Proteomes" id="UP000181951"/>
    </source>
</evidence>
<keyword evidence="2" id="KW-1133">Transmembrane helix</keyword>
<organism evidence="5 6">
    <name type="scientific">Actinacidiphila rubida</name>
    <dbReference type="NCBI Taxonomy" id="310780"/>
    <lineage>
        <taxon>Bacteria</taxon>
        <taxon>Bacillati</taxon>
        <taxon>Actinomycetota</taxon>
        <taxon>Actinomycetes</taxon>
        <taxon>Kitasatosporales</taxon>
        <taxon>Streptomycetaceae</taxon>
        <taxon>Actinacidiphila</taxon>
    </lineage>
</organism>
<feature type="compositionally biased region" description="Pro residues" evidence="1">
    <location>
        <begin position="74"/>
        <end position="108"/>
    </location>
</feature>
<keyword evidence="2" id="KW-0812">Transmembrane</keyword>
<dbReference type="Proteomes" id="UP000181951">
    <property type="component" value="Unassembled WGS sequence"/>
</dbReference>
<dbReference type="STRING" id="310780.SAMN05216267_1006196"/>
<feature type="compositionally biased region" description="Pro residues" evidence="1">
    <location>
        <begin position="1"/>
        <end position="21"/>
    </location>
</feature>
<keyword evidence="2" id="KW-0472">Membrane</keyword>